<evidence type="ECO:0000313" key="2">
    <source>
        <dbReference type="Proteomes" id="UP001596415"/>
    </source>
</evidence>
<comment type="caution">
    <text evidence="1">The sequence shown here is derived from an EMBL/GenBank/DDBJ whole genome shotgun (WGS) entry which is preliminary data.</text>
</comment>
<name>A0ABW2MTD7_9FLAO</name>
<evidence type="ECO:0000313" key="1">
    <source>
        <dbReference type="EMBL" id="MFC7356061.1"/>
    </source>
</evidence>
<keyword evidence="2" id="KW-1185">Reference proteome</keyword>
<gene>
    <name evidence="1" type="ORF">ACFQO1_00050</name>
</gene>
<protein>
    <submittedName>
        <fullName evidence="1">Uncharacterized protein</fullName>
    </submittedName>
</protein>
<dbReference type="Proteomes" id="UP001596415">
    <property type="component" value="Unassembled WGS sequence"/>
</dbReference>
<dbReference type="RefSeq" id="WP_380215445.1">
    <property type="nucleotide sequence ID" value="NZ_JBHTBN010000001.1"/>
</dbReference>
<reference evidence="2" key="1">
    <citation type="journal article" date="2019" name="Int. J. Syst. Evol. Microbiol.">
        <title>The Global Catalogue of Microorganisms (GCM) 10K type strain sequencing project: providing services to taxonomists for standard genome sequencing and annotation.</title>
        <authorList>
            <consortium name="The Broad Institute Genomics Platform"/>
            <consortium name="The Broad Institute Genome Sequencing Center for Infectious Disease"/>
            <person name="Wu L."/>
            <person name="Ma J."/>
        </authorList>
    </citation>
    <scope>NUCLEOTIDE SEQUENCE [LARGE SCALE GENOMIC DNA]</scope>
    <source>
        <strain evidence="2">CGMCC 1.16306</strain>
    </source>
</reference>
<proteinExistence type="predicted"/>
<dbReference type="EMBL" id="JBHTBN010000001">
    <property type="protein sequence ID" value="MFC7356061.1"/>
    <property type="molecule type" value="Genomic_DNA"/>
</dbReference>
<accession>A0ABW2MTD7</accession>
<sequence length="95" mass="10748">MRIKSTLLLLIFVAFIAAPSVVALYNHDADVSIFYSMNEEENKNGLEIEKEITFEEHSLIDTSGILFGKRTTSNFGYLMNFSDWDLETISPPPEA</sequence>
<organism evidence="1 2">
    <name type="scientific">Jejudonia soesokkakensis</name>
    <dbReference type="NCBI Taxonomy" id="1323432"/>
    <lineage>
        <taxon>Bacteria</taxon>
        <taxon>Pseudomonadati</taxon>
        <taxon>Bacteroidota</taxon>
        <taxon>Flavobacteriia</taxon>
        <taxon>Flavobacteriales</taxon>
        <taxon>Flavobacteriaceae</taxon>
        <taxon>Jejudonia</taxon>
    </lineage>
</organism>